<protein>
    <submittedName>
        <fullName evidence="12">DNA-directed RNA polymerase subunit sigma</fullName>
    </submittedName>
</protein>
<keyword evidence="2 12" id="KW-0240">DNA-directed RNA polymerase</keyword>
<dbReference type="Proteomes" id="UP000027931">
    <property type="component" value="Unassembled WGS sequence"/>
</dbReference>
<dbReference type="OrthoDB" id="9814402at2"/>
<organism evidence="12 13">
    <name type="scientific">Tumebacillus flagellatus</name>
    <dbReference type="NCBI Taxonomy" id="1157490"/>
    <lineage>
        <taxon>Bacteria</taxon>
        <taxon>Bacillati</taxon>
        <taxon>Bacillota</taxon>
        <taxon>Bacilli</taxon>
        <taxon>Bacillales</taxon>
        <taxon>Alicyclobacillaceae</taxon>
        <taxon>Tumebacillus</taxon>
    </lineage>
</organism>
<dbReference type="GO" id="GO:0000428">
    <property type="term" value="C:DNA-directed RNA polymerase complex"/>
    <property type="evidence" value="ECO:0007669"/>
    <property type="project" value="UniProtKB-KW"/>
</dbReference>
<dbReference type="Pfam" id="PF04552">
    <property type="entry name" value="Sigma54_DBD"/>
    <property type="match status" value="1"/>
</dbReference>
<dbReference type="InterPro" id="IPR038709">
    <property type="entry name" value="RpoN_core-bd_sf"/>
</dbReference>
<dbReference type="STRING" id="1157490.EL26_15365"/>
<dbReference type="GO" id="GO:0016987">
    <property type="term" value="F:sigma factor activity"/>
    <property type="evidence" value="ECO:0007669"/>
    <property type="project" value="UniProtKB-KW"/>
</dbReference>
<evidence type="ECO:0000256" key="4">
    <source>
        <dbReference type="ARBA" id="ARBA00022695"/>
    </source>
</evidence>
<dbReference type="Gene3D" id="1.10.10.1330">
    <property type="entry name" value="RNA polymerase sigma-54 factor, core-binding domain"/>
    <property type="match status" value="1"/>
</dbReference>
<feature type="compositionally biased region" description="Basic and acidic residues" evidence="9">
    <location>
        <begin position="78"/>
        <end position="87"/>
    </location>
</feature>
<evidence type="ECO:0000256" key="2">
    <source>
        <dbReference type="ARBA" id="ARBA00022478"/>
    </source>
</evidence>
<dbReference type="InterPro" id="IPR000394">
    <property type="entry name" value="RNA_pol_sigma_54"/>
</dbReference>
<evidence type="ECO:0000259" key="10">
    <source>
        <dbReference type="Pfam" id="PF04552"/>
    </source>
</evidence>
<feature type="domain" description="RNA polymerase sigma factor 54 core-binding" evidence="11">
    <location>
        <begin position="91"/>
        <end position="288"/>
    </location>
</feature>
<dbReference type="Pfam" id="PF04963">
    <property type="entry name" value="Sigma54_CBD"/>
    <property type="match status" value="1"/>
</dbReference>
<comment type="caution">
    <text evidence="12">The sequence shown here is derived from an EMBL/GenBank/DDBJ whole genome shotgun (WGS) entry which is preliminary data.</text>
</comment>
<dbReference type="PROSITE" id="PS50044">
    <property type="entry name" value="SIGMA54_3"/>
    <property type="match status" value="1"/>
</dbReference>
<dbReference type="PRINTS" id="PR00045">
    <property type="entry name" value="SIGMA54FCT"/>
</dbReference>
<reference evidence="12 13" key="1">
    <citation type="journal article" date="2013" name="Int. J. Syst. Evol. Microbiol.">
        <title>Tumebacillus flagellatus sp. nov., an alpha-amylase/pullulanase-producing bacterium isolated from cassava wastewater.</title>
        <authorList>
            <person name="Wang Q."/>
            <person name="Xie N."/>
            <person name="Qin Y."/>
            <person name="Shen N."/>
            <person name="Zhu J."/>
            <person name="Mi H."/>
            <person name="Huang R."/>
        </authorList>
    </citation>
    <scope>NUCLEOTIDE SEQUENCE [LARGE SCALE GENOMIC DNA]</scope>
    <source>
        <strain evidence="12 13">GST4</strain>
    </source>
</reference>
<evidence type="ECO:0000313" key="13">
    <source>
        <dbReference type="Proteomes" id="UP000027931"/>
    </source>
</evidence>
<dbReference type="eggNOG" id="COG1508">
    <property type="taxonomic scope" value="Bacteria"/>
</dbReference>
<accession>A0A074LJW6</accession>
<keyword evidence="4" id="KW-0548">Nucleotidyltransferase</keyword>
<keyword evidence="7" id="KW-0238">DNA-binding</keyword>
<gene>
    <name evidence="12" type="ORF">EL26_15365</name>
</gene>
<evidence type="ECO:0000256" key="6">
    <source>
        <dbReference type="ARBA" id="ARBA00023082"/>
    </source>
</evidence>
<dbReference type="PANTHER" id="PTHR32248">
    <property type="entry name" value="RNA POLYMERASE SIGMA-54 FACTOR"/>
    <property type="match status" value="1"/>
</dbReference>
<dbReference type="EMBL" id="JMIR01000022">
    <property type="protein sequence ID" value="KEO82456.1"/>
    <property type="molecule type" value="Genomic_DNA"/>
</dbReference>
<evidence type="ECO:0000256" key="5">
    <source>
        <dbReference type="ARBA" id="ARBA00023015"/>
    </source>
</evidence>
<dbReference type="PROSITE" id="PS00718">
    <property type="entry name" value="SIGMA54_2"/>
    <property type="match status" value="1"/>
</dbReference>
<keyword evidence="13" id="KW-1185">Reference proteome</keyword>
<dbReference type="GO" id="GO:0006352">
    <property type="term" value="P:DNA-templated transcription initiation"/>
    <property type="evidence" value="ECO:0007669"/>
    <property type="project" value="InterPro"/>
</dbReference>
<keyword evidence="8" id="KW-0804">Transcription</keyword>
<dbReference type="PROSITE" id="PS00717">
    <property type="entry name" value="SIGMA54_1"/>
    <property type="match status" value="1"/>
</dbReference>
<keyword evidence="5" id="KW-0805">Transcription regulation</keyword>
<dbReference type="GO" id="GO:0001216">
    <property type="term" value="F:DNA-binding transcription activator activity"/>
    <property type="evidence" value="ECO:0007669"/>
    <property type="project" value="InterPro"/>
</dbReference>
<dbReference type="GO" id="GO:0003677">
    <property type="term" value="F:DNA binding"/>
    <property type="evidence" value="ECO:0007669"/>
    <property type="project" value="UniProtKB-KW"/>
</dbReference>
<dbReference type="InterPro" id="IPR007046">
    <property type="entry name" value="RNA_pol_sigma_54_core-bd"/>
</dbReference>
<dbReference type="RefSeq" id="WP_038090342.1">
    <property type="nucleotide sequence ID" value="NZ_JMIR01000022.1"/>
</dbReference>
<evidence type="ECO:0000256" key="9">
    <source>
        <dbReference type="SAM" id="MobiDB-lite"/>
    </source>
</evidence>
<dbReference type="GO" id="GO:0016779">
    <property type="term" value="F:nucleotidyltransferase activity"/>
    <property type="evidence" value="ECO:0007669"/>
    <property type="project" value="UniProtKB-KW"/>
</dbReference>
<evidence type="ECO:0000256" key="1">
    <source>
        <dbReference type="ARBA" id="ARBA00008798"/>
    </source>
</evidence>
<dbReference type="PIRSF" id="PIRSF000774">
    <property type="entry name" value="RpoN"/>
    <property type="match status" value="1"/>
</dbReference>
<keyword evidence="6" id="KW-0731">Sigma factor</keyword>
<proteinExistence type="inferred from homology"/>
<sequence length="465" mass="52589">MQMGYGLWQEQSQRLVMTPELRQAITVLQFSSLELLEYLEGELAVNPVIESEQRVDWSELARMQRDSSSRVAGAPAVESRDRDRDEWDPAATVRQSQSLHDHLSNQLRLQKLSPEELRIGRYLIGNIDDNGYLTLGVPECATQLKTKLERVEAVLKTIQTFEPTGVGARNLGECLRLQLAELAERTERKGRSKQEKIPSAIYPLIDHCLEDVAQGRITRVASTLGVTPAEVQRMVDLLKTLDPKPGRMYSTETPHYIIPDVFVEKVGRDYVVVVNEKALPKLHINEFYRSMLSTQDPSHKETRDYINGKLNGALWLMKSLEQRRQTIYNVTQAIVEMQRGFFDGGISNMKPLTLRQVADQVGLHESTVSRATTGKYAQTPRGVFELKYFFNSGVQTSTGDGAAAESIKAEIRRLISGEDPKKPLSDQKLTDLLQAQGIEIARRTVAKYREEEGLPSSSQRKRYDD</sequence>
<evidence type="ECO:0000256" key="3">
    <source>
        <dbReference type="ARBA" id="ARBA00022679"/>
    </source>
</evidence>
<dbReference type="PANTHER" id="PTHR32248:SF4">
    <property type="entry name" value="RNA POLYMERASE SIGMA-54 FACTOR"/>
    <property type="match status" value="1"/>
</dbReference>
<dbReference type="InterPro" id="IPR007634">
    <property type="entry name" value="RNA_pol_sigma_54_DNA-bd"/>
</dbReference>
<comment type="similarity">
    <text evidence="1">Belongs to the sigma-54 factor family.</text>
</comment>
<evidence type="ECO:0000256" key="7">
    <source>
        <dbReference type="ARBA" id="ARBA00023125"/>
    </source>
</evidence>
<feature type="region of interest" description="Disordered" evidence="9">
    <location>
        <begin position="66"/>
        <end position="95"/>
    </location>
</feature>
<dbReference type="Gene3D" id="1.10.10.60">
    <property type="entry name" value="Homeodomain-like"/>
    <property type="match status" value="1"/>
</dbReference>
<feature type="domain" description="RNA polymerase sigma factor 54 DNA-binding" evidence="10">
    <location>
        <begin position="304"/>
        <end position="462"/>
    </location>
</feature>
<dbReference type="Pfam" id="PF00309">
    <property type="entry name" value="Sigma54_AID"/>
    <property type="match status" value="1"/>
</dbReference>
<evidence type="ECO:0000259" key="11">
    <source>
        <dbReference type="Pfam" id="PF04963"/>
    </source>
</evidence>
<name>A0A074LJW6_9BACL</name>
<dbReference type="NCBIfam" id="TIGR02395">
    <property type="entry name" value="rpoN_sigma"/>
    <property type="match status" value="1"/>
</dbReference>
<dbReference type="AlphaFoldDB" id="A0A074LJW6"/>
<evidence type="ECO:0000256" key="8">
    <source>
        <dbReference type="ARBA" id="ARBA00023163"/>
    </source>
</evidence>
<evidence type="ECO:0000313" key="12">
    <source>
        <dbReference type="EMBL" id="KEO82456.1"/>
    </source>
</evidence>
<keyword evidence="3" id="KW-0808">Transferase</keyword>